<keyword evidence="1" id="KW-1133">Transmembrane helix</keyword>
<dbReference type="AlphaFoldDB" id="A0A2W1NCI7"/>
<dbReference type="EMBL" id="NHRJ02000001">
    <property type="protein sequence ID" value="PZE22429.1"/>
    <property type="molecule type" value="Genomic_DNA"/>
</dbReference>
<evidence type="ECO:0000313" key="3">
    <source>
        <dbReference type="Proteomes" id="UP000214746"/>
    </source>
</evidence>
<reference evidence="2" key="1">
    <citation type="submission" date="2018-06" db="EMBL/GenBank/DDBJ databases">
        <title>Paenibacillus xerothermodurans sp. nov. an extremely dry heat resistant spore forming bacterium isolated from the soil of Cape Canaveral, Florida.</title>
        <authorList>
            <person name="Seuylemezian A."/>
            <person name="Kaur N."/>
            <person name="Patil P."/>
            <person name="Patil P."/>
            <person name="Mayilraj S."/>
            <person name="Vaishampayan P."/>
        </authorList>
    </citation>
    <scope>NUCLEOTIDE SEQUENCE [LARGE SCALE GENOMIC DNA]</scope>
    <source>
        <strain evidence="2">ATCC 27380</strain>
    </source>
</reference>
<evidence type="ECO:0000256" key="1">
    <source>
        <dbReference type="SAM" id="Phobius"/>
    </source>
</evidence>
<gene>
    <name evidence="2" type="ORF">CBW46_001195</name>
</gene>
<feature type="transmembrane region" description="Helical" evidence="1">
    <location>
        <begin position="36"/>
        <end position="54"/>
    </location>
</feature>
<organism evidence="2 3">
    <name type="scientific">Paenibacillus xerothermodurans</name>
    <dbReference type="NCBI Taxonomy" id="1977292"/>
    <lineage>
        <taxon>Bacteria</taxon>
        <taxon>Bacillati</taxon>
        <taxon>Bacillota</taxon>
        <taxon>Bacilli</taxon>
        <taxon>Bacillales</taxon>
        <taxon>Paenibacillaceae</taxon>
        <taxon>Paenibacillus</taxon>
    </lineage>
</organism>
<dbReference type="RefSeq" id="WP_089198200.1">
    <property type="nucleotide sequence ID" value="NZ_NHRJ02000001.1"/>
</dbReference>
<protein>
    <submittedName>
        <fullName evidence="2">Uncharacterized protein</fullName>
    </submittedName>
</protein>
<name>A0A2W1NCI7_PAEXE</name>
<keyword evidence="1" id="KW-0812">Transmembrane</keyword>
<keyword evidence="1" id="KW-0472">Membrane</keyword>
<sequence length="141" mass="15497">MMGTIRWNLIIGSISFLLTFLISLGNNIWLTTLLRSLYSFLLMFVLVFLFRWVLGTIAGLHKLGSVDVPAAETDDDHIGNALDMSTPDEQEALHAMLKQTNTPNEGAANAGFKPLTPPKLSSSTTVDTAEMAQAVRRMTEE</sequence>
<dbReference type="OrthoDB" id="2476549at2"/>
<accession>A0A2W1NCI7</accession>
<proteinExistence type="predicted"/>
<comment type="caution">
    <text evidence="2">The sequence shown here is derived from an EMBL/GenBank/DDBJ whole genome shotgun (WGS) entry which is preliminary data.</text>
</comment>
<feature type="transmembrane region" description="Helical" evidence="1">
    <location>
        <begin position="7"/>
        <end position="30"/>
    </location>
</feature>
<dbReference type="Proteomes" id="UP000214746">
    <property type="component" value="Unassembled WGS sequence"/>
</dbReference>
<evidence type="ECO:0000313" key="2">
    <source>
        <dbReference type="EMBL" id="PZE22429.1"/>
    </source>
</evidence>
<keyword evidence="3" id="KW-1185">Reference proteome</keyword>